<reference evidence="8 9" key="1">
    <citation type="submission" date="2022-03" db="EMBL/GenBank/DDBJ databases">
        <title>Metagenome-assembled genomes from swine fecal metagenomes.</title>
        <authorList>
            <person name="Holman D.B."/>
            <person name="Kommadath A."/>
        </authorList>
    </citation>
    <scope>NUCLEOTIDE SEQUENCE [LARGE SCALE GENOMIC DNA]</scope>
    <source>
        <strain evidence="8">SUG147</strain>
    </source>
</reference>
<name>A0AAE3K0G3_9BACT</name>
<evidence type="ECO:0000256" key="1">
    <source>
        <dbReference type="ARBA" id="ARBA00004496"/>
    </source>
</evidence>
<protein>
    <submittedName>
        <fullName evidence="8">DivIVA domain-containing protein</fullName>
    </submittedName>
</protein>
<feature type="coiled-coil region" evidence="7">
    <location>
        <begin position="30"/>
        <end position="154"/>
    </location>
</feature>
<dbReference type="AlphaFoldDB" id="A0AAE3K0G3"/>
<sequence>MNDSNSMLRFRESFRGYNKDDVNAYIEQVNARFSRRESDLRAQIADLQNRMPAPAANTADDGTKKRLEAAETENAKLKAELEELKNSAAGNSEKDEKSRLYDSMSSQVGNILIVANSNADKIRNDAEEDAKRIKAEAELEAEKIRRDAETKMNAMIDELEGKLKSVSDSYLDSYAKLIAEAKDRFSDITDSMKARSEQLLADADNAGREIGRKIADGYCGAGQEN</sequence>
<keyword evidence="4" id="KW-0132">Cell division</keyword>
<evidence type="ECO:0000313" key="9">
    <source>
        <dbReference type="Proteomes" id="UP001139365"/>
    </source>
</evidence>
<dbReference type="NCBIfam" id="TIGR03544">
    <property type="entry name" value="DivI1A_domain"/>
    <property type="match status" value="1"/>
</dbReference>
<evidence type="ECO:0000256" key="3">
    <source>
        <dbReference type="ARBA" id="ARBA00022490"/>
    </source>
</evidence>
<gene>
    <name evidence="8" type="ORF">MR241_06730</name>
</gene>
<evidence type="ECO:0000256" key="7">
    <source>
        <dbReference type="SAM" id="Coils"/>
    </source>
</evidence>
<evidence type="ECO:0000256" key="5">
    <source>
        <dbReference type="ARBA" id="ARBA00023054"/>
    </source>
</evidence>
<dbReference type="InterPro" id="IPR007793">
    <property type="entry name" value="DivIVA_fam"/>
</dbReference>
<keyword evidence="6" id="KW-0131">Cell cycle</keyword>
<dbReference type="GO" id="GO:0051301">
    <property type="term" value="P:cell division"/>
    <property type="evidence" value="ECO:0007669"/>
    <property type="project" value="UniProtKB-KW"/>
</dbReference>
<evidence type="ECO:0000256" key="4">
    <source>
        <dbReference type="ARBA" id="ARBA00022618"/>
    </source>
</evidence>
<dbReference type="PANTHER" id="PTHR35794">
    <property type="entry name" value="CELL DIVISION PROTEIN DIVIVA"/>
    <property type="match status" value="1"/>
</dbReference>
<comment type="similarity">
    <text evidence="2">Belongs to the DivIVA family.</text>
</comment>
<evidence type="ECO:0000313" key="8">
    <source>
        <dbReference type="EMBL" id="MCI5755972.1"/>
    </source>
</evidence>
<dbReference type="InterPro" id="IPR019933">
    <property type="entry name" value="DivIVA_domain"/>
</dbReference>
<comment type="subcellular location">
    <subcellularLocation>
        <location evidence="1">Cytoplasm</location>
    </subcellularLocation>
</comment>
<dbReference type="GO" id="GO:0005737">
    <property type="term" value="C:cytoplasm"/>
    <property type="evidence" value="ECO:0007669"/>
    <property type="project" value="UniProtKB-SubCell"/>
</dbReference>
<keyword evidence="3" id="KW-0963">Cytoplasm</keyword>
<dbReference type="Gene3D" id="6.10.250.660">
    <property type="match status" value="1"/>
</dbReference>
<organism evidence="8 9">
    <name type="scientific">Candidatus Colimorpha enterica</name>
    <dbReference type="NCBI Taxonomy" id="3083063"/>
    <lineage>
        <taxon>Bacteria</taxon>
        <taxon>Pseudomonadati</taxon>
        <taxon>Bacteroidota</taxon>
        <taxon>Bacteroidia</taxon>
        <taxon>Bacteroidales</taxon>
        <taxon>Candidatus Colimorpha</taxon>
    </lineage>
</organism>
<dbReference type="EMBL" id="JALEMU010000104">
    <property type="protein sequence ID" value="MCI5755972.1"/>
    <property type="molecule type" value="Genomic_DNA"/>
</dbReference>
<dbReference type="Proteomes" id="UP001139365">
    <property type="component" value="Unassembled WGS sequence"/>
</dbReference>
<evidence type="ECO:0000256" key="6">
    <source>
        <dbReference type="ARBA" id="ARBA00023306"/>
    </source>
</evidence>
<evidence type="ECO:0000256" key="2">
    <source>
        <dbReference type="ARBA" id="ARBA00009008"/>
    </source>
</evidence>
<keyword evidence="5 7" id="KW-0175">Coiled coil</keyword>
<comment type="caution">
    <text evidence="8">The sequence shown here is derived from an EMBL/GenBank/DDBJ whole genome shotgun (WGS) entry which is preliminary data.</text>
</comment>
<accession>A0AAE3K0G3</accession>
<proteinExistence type="inferred from homology"/>
<dbReference type="PANTHER" id="PTHR35794:SF2">
    <property type="entry name" value="CELL DIVISION PROTEIN DIVIVA"/>
    <property type="match status" value="1"/>
</dbReference>